<dbReference type="STRING" id="537007.BLAHAN_05469"/>
<proteinExistence type="predicted"/>
<sequence>MSKEAKSLRWLANMFPLTNVPLDETDKISNAIHIYCTAGAEKIDQLQKENEILLEYLKNKGVDLNDRKI</sequence>
<dbReference type="KEGG" id="bhan:CGC63_09380"/>
<dbReference type="eggNOG" id="ENOG502ZH1I">
    <property type="taxonomic scope" value="Bacteria"/>
</dbReference>
<protein>
    <submittedName>
        <fullName evidence="1">Uncharacterized protein</fullName>
    </submittedName>
</protein>
<keyword evidence="2" id="KW-1185">Reference proteome</keyword>
<gene>
    <name evidence="1" type="ORF">BLAHAN_05469</name>
</gene>
<dbReference type="EMBL" id="ABYU02000016">
    <property type="protein sequence ID" value="EEX21844.1"/>
    <property type="molecule type" value="Genomic_DNA"/>
</dbReference>
<name>C9L7U9_BLAHA</name>
<evidence type="ECO:0000313" key="2">
    <source>
        <dbReference type="Proteomes" id="UP000003755"/>
    </source>
</evidence>
<dbReference type="RefSeq" id="WP_003020657.1">
    <property type="nucleotide sequence ID" value="NZ_CP022413.2"/>
</dbReference>
<organism evidence="1 2">
    <name type="scientific">Blautia hansenii DSM 20583</name>
    <dbReference type="NCBI Taxonomy" id="537007"/>
    <lineage>
        <taxon>Bacteria</taxon>
        <taxon>Bacillati</taxon>
        <taxon>Bacillota</taxon>
        <taxon>Clostridia</taxon>
        <taxon>Lachnospirales</taxon>
        <taxon>Lachnospiraceae</taxon>
        <taxon>Blautia</taxon>
    </lineage>
</organism>
<reference evidence="1" key="1">
    <citation type="submission" date="2009-09" db="EMBL/GenBank/DDBJ databases">
        <authorList>
            <person name="Weinstock G."/>
            <person name="Sodergren E."/>
            <person name="Clifton S."/>
            <person name="Fulton L."/>
            <person name="Fulton B."/>
            <person name="Courtney L."/>
            <person name="Fronick C."/>
            <person name="Harrison M."/>
            <person name="Strong C."/>
            <person name="Farmer C."/>
            <person name="Delahaunty K."/>
            <person name="Markovic C."/>
            <person name="Hall O."/>
            <person name="Minx P."/>
            <person name="Tomlinson C."/>
            <person name="Mitreva M."/>
            <person name="Nelson J."/>
            <person name="Hou S."/>
            <person name="Wollam A."/>
            <person name="Pepin K.H."/>
            <person name="Johnson M."/>
            <person name="Bhonagiri V."/>
            <person name="Nash W.E."/>
            <person name="Warren W."/>
            <person name="Chinwalla A."/>
            <person name="Mardis E.R."/>
            <person name="Wilson R.K."/>
        </authorList>
    </citation>
    <scope>NUCLEOTIDE SEQUENCE [LARGE SCALE GENOMIC DNA]</scope>
    <source>
        <strain evidence="1">DSM 20583</strain>
    </source>
</reference>
<accession>C9L7U9</accession>
<dbReference type="AlphaFoldDB" id="C9L7U9"/>
<dbReference type="Proteomes" id="UP000003755">
    <property type="component" value="Unassembled WGS sequence"/>
</dbReference>
<comment type="caution">
    <text evidence="1">The sequence shown here is derived from an EMBL/GenBank/DDBJ whole genome shotgun (WGS) entry which is preliminary data.</text>
</comment>
<evidence type="ECO:0000313" key="1">
    <source>
        <dbReference type="EMBL" id="EEX21844.1"/>
    </source>
</evidence>
<dbReference type="HOGENOM" id="CLU_2767610_0_0_9"/>